<proteinExistence type="predicted"/>
<evidence type="ECO:0000313" key="3">
    <source>
        <dbReference type="EMBL" id="KAK2149207.1"/>
    </source>
</evidence>
<dbReference type="Proteomes" id="UP001209878">
    <property type="component" value="Unassembled WGS sequence"/>
</dbReference>
<reference evidence="3" key="1">
    <citation type="journal article" date="2023" name="Mol. Biol. Evol.">
        <title>Third-Generation Sequencing Reveals the Adaptive Role of the Epigenome in Three Deep-Sea Polychaetes.</title>
        <authorList>
            <person name="Perez M."/>
            <person name="Aroh O."/>
            <person name="Sun Y."/>
            <person name="Lan Y."/>
            <person name="Juniper S.K."/>
            <person name="Young C.R."/>
            <person name="Angers B."/>
            <person name="Qian P.Y."/>
        </authorList>
    </citation>
    <scope>NUCLEOTIDE SEQUENCE</scope>
    <source>
        <strain evidence="3">R07B-5</strain>
    </source>
</reference>
<name>A0AAD9JAI8_RIDPI</name>
<evidence type="ECO:0000256" key="1">
    <source>
        <dbReference type="SAM" id="MobiDB-lite"/>
    </source>
</evidence>
<evidence type="ECO:0000313" key="4">
    <source>
        <dbReference type="Proteomes" id="UP001209878"/>
    </source>
</evidence>
<feature type="compositionally biased region" description="Basic residues" evidence="1">
    <location>
        <begin position="69"/>
        <end position="78"/>
    </location>
</feature>
<comment type="caution">
    <text evidence="3">The sequence shown here is derived from an EMBL/GenBank/DDBJ whole genome shotgun (WGS) entry which is preliminary data.</text>
</comment>
<feature type="chain" id="PRO_5042156647" evidence="2">
    <location>
        <begin position="36"/>
        <end position="78"/>
    </location>
</feature>
<keyword evidence="2" id="KW-0732">Signal</keyword>
<sequence>MNCPETLTRLAMTTGLTWWTLQWYVQVKVLTVVHGLDGTMGNACPGDHLIDGRKTDQEEVDWSSGDSGHRRRLGTWTT</sequence>
<organism evidence="3 4">
    <name type="scientific">Ridgeia piscesae</name>
    <name type="common">Tubeworm</name>
    <dbReference type="NCBI Taxonomy" id="27915"/>
    <lineage>
        <taxon>Eukaryota</taxon>
        <taxon>Metazoa</taxon>
        <taxon>Spiralia</taxon>
        <taxon>Lophotrochozoa</taxon>
        <taxon>Annelida</taxon>
        <taxon>Polychaeta</taxon>
        <taxon>Sedentaria</taxon>
        <taxon>Canalipalpata</taxon>
        <taxon>Sabellida</taxon>
        <taxon>Siboglinidae</taxon>
        <taxon>Ridgeia</taxon>
    </lineage>
</organism>
<dbReference type="EMBL" id="JAODUO010003024">
    <property type="protein sequence ID" value="KAK2149207.1"/>
    <property type="molecule type" value="Genomic_DNA"/>
</dbReference>
<gene>
    <name evidence="3" type="ORF">NP493_3037g00000</name>
</gene>
<accession>A0AAD9JAI8</accession>
<feature type="region of interest" description="Disordered" evidence="1">
    <location>
        <begin position="49"/>
        <end position="78"/>
    </location>
</feature>
<keyword evidence="4" id="KW-1185">Reference proteome</keyword>
<feature type="signal peptide" evidence="2">
    <location>
        <begin position="1"/>
        <end position="35"/>
    </location>
</feature>
<evidence type="ECO:0000256" key="2">
    <source>
        <dbReference type="SAM" id="SignalP"/>
    </source>
</evidence>
<protein>
    <submittedName>
        <fullName evidence="3">Uncharacterized protein</fullName>
    </submittedName>
</protein>
<dbReference type="AlphaFoldDB" id="A0AAD9JAI8"/>